<evidence type="ECO:0000313" key="1">
    <source>
        <dbReference type="EMBL" id="RAN35698.1"/>
    </source>
</evidence>
<dbReference type="AlphaFoldDB" id="A0A8B2PNW5"/>
<organism evidence="1 2">
    <name type="scientific">Hyphomonas pacifica</name>
    <dbReference type="NCBI Taxonomy" id="1280941"/>
    <lineage>
        <taxon>Bacteria</taxon>
        <taxon>Pseudomonadati</taxon>
        <taxon>Pseudomonadota</taxon>
        <taxon>Alphaproteobacteria</taxon>
        <taxon>Hyphomonadales</taxon>
        <taxon>Hyphomonadaceae</taxon>
        <taxon>Hyphomonas</taxon>
    </lineage>
</organism>
<gene>
    <name evidence="1" type="ORF">HY3_07705</name>
</gene>
<comment type="caution">
    <text evidence="1">The sequence shown here is derived from an EMBL/GenBank/DDBJ whole genome shotgun (WGS) entry which is preliminary data.</text>
</comment>
<proteinExistence type="predicted"/>
<dbReference type="PANTHER" id="PTHR35519:SF2">
    <property type="entry name" value="PH DOMAIN PROTEIN"/>
    <property type="match status" value="1"/>
</dbReference>
<accession>A0A8B2PNW5</accession>
<dbReference type="Proteomes" id="UP000249123">
    <property type="component" value="Unassembled WGS sequence"/>
</dbReference>
<evidence type="ECO:0008006" key="3">
    <source>
        <dbReference type="Google" id="ProtNLM"/>
    </source>
</evidence>
<protein>
    <recommendedName>
        <fullName evidence="3">DUF4112 domain-containing protein</fullName>
    </recommendedName>
</protein>
<dbReference type="InterPro" id="IPR025187">
    <property type="entry name" value="DUF4112"/>
</dbReference>
<dbReference type="PANTHER" id="PTHR35519">
    <property type="entry name" value="MEMBRANE PROTEINS"/>
    <property type="match status" value="1"/>
</dbReference>
<reference evidence="1 2" key="1">
    <citation type="submission" date="2013-04" db="EMBL/GenBank/DDBJ databases">
        <title>Hyphomonas sp. T24B3 Genome Sequencing.</title>
        <authorList>
            <person name="Lai Q."/>
            <person name="Shao Z."/>
        </authorList>
    </citation>
    <scope>NUCLEOTIDE SEQUENCE [LARGE SCALE GENOMIC DNA]</scope>
    <source>
        <strain evidence="1 2">T24B3</strain>
    </source>
</reference>
<evidence type="ECO:0000313" key="2">
    <source>
        <dbReference type="Proteomes" id="UP000249123"/>
    </source>
</evidence>
<sequence length="148" mass="16001">MKMAGSIETSEHHDLRLPTGRTVGEEIAGFNRFSRLMDSRFKLAGVPIGLDAIIGVVPVAGDAVTGAMGLYALGTAARLKLPITAHIHIIWNLIADAAIGAVPLAGDVFDVFFRSHRKNFRVVEKHLIKRARKHEAELAVELAKASNV</sequence>
<name>A0A8B2PNW5_9PROT</name>
<dbReference type="Pfam" id="PF13430">
    <property type="entry name" value="DUF4112"/>
    <property type="match status" value="1"/>
</dbReference>
<keyword evidence="2" id="KW-1185">Reference proteome</keyword>
<dbReference type="EMBL" id="AWFB01000003">
    <property type="protein sequence ID" value="RAN35698.1"/>
    <property type="molecule type" value="Genomic_DNA"/>
</dbReference>